<evidence type="ECO:0000259" key="1">
    <source>
        <dbReference type="Pfam" id="PF18796"/>
    </source>
</evidence>
<dbReference type="RefSeq" id="WP_124013114.1">
    <property type="nucleotide sequence ID" value="NZ_CP034073.1"/>
</dbReference>
<gene>
    <name evidence="3" type="ORF">EGC77_13055</name>
    <name evidence="2" type="ORF">EGC80_15565</name>
</gene>
<keyword evidence="4" id="KW-1185">Reference proteome</keyword>
<reference evidence="2 4" key="1">
    <citation type="submission" date="2018-11" db="EMBL/GenBank/DDBJ databases">
        <title>Shewanella sp. M2.</title>
        <authorList>
            <person name="Hwang Y.J."/>
            <person name="Hwang C.Y."/>
        </authorList>
    </citation>
    <scope>NUCLEOTIDE SEQUENCE [LARGE SCALE GENOMIC DNA]</scope>
    <source>
        <strain evidence="2 4">M2</strain>
    </source>
</reference>
<evidence type="ECO:0000313" key="2">
    <source>
        <dbReference type="EMBL" id="AZG36152.1"/>
    </source>
</evidence>
<dbReference type="Pfam" id="PF18796">
    <property type="entry name" value="LPD1"/>
    <property type="match status" value="1"/>
</dbReference>
<dbReference type="AlphaFoldDB" id="A0A3N4E3Z9"/>
<accession>A0A3N4E3Z9</accession>
<evidence type="ECO:0000313" key="3">
    <source>
        <dbReference type="EMBL" id="RPA31906.1"/>
    </source>
</evidence>
<proteinExistence type="predicted"/>
<reference evidence="3" key="3">
    <citation type="submission" date="2018-11" db="EMBL/GenBank/DDBJ databases">
        <authorList>
            <person name="Hwang Y.J."/>
            <person name="Hwang C.Y."/>
        </authorList>
    </citation>
    <scope>NUCLEOTIDE SEQUENCE</scope>
    <source>
        <strain evidence="3">R106</strain>
    </source>
</reference>
<protein>
    <recommendedName>
        <fullName evidence="1">Large polyvalent protein-associated domain-containing protein</fullName>
    </recommendedName>
</protein>
<evidence type="ECO:0000313" key="5">
    <source>
        <dbReference type="Proteomes" id="UP000278855"/>
    </source>
</evidence>
<dbReference type="OrthoDB" id="343736at2"/>
<dbReference type="KEGG" id="spsr:EGC80_15565"/>
<sequence>MASHHSLLNHQRHFERIGPDYRNGDSVSFLDIKHTFGLQHIRVGKWVNREESALAANLIFDSLADLANILGVPPELIGLRGSLRFAFGHGGQKGVQAHYSPAYRELALAKNAGAGALAHEFWHAFDHYIADKMFIDDSLLSPDAYMSAANRYACATDHWLADKSLIAHPLNQQLSKLFEITFLNASSQEPHGSLLDASLPDVSSSHASLPHEYVRRSIALDKLQRSQYFAKPTEMMARAFEASIEMYSQANADIANPYLVNSTINSPLAKHGAYPDAQHCAEIYQALLAYFEPLGIAFDKQNG</sequence>
<dbReference type="EMBL" id="RKKB01000004">
    <property type="protein sequence ID" value="RPA31906.1"/>
    <property type="molecule type" value="Genomic_DNA"/>
</dbReference>
<dbReference type="Proteomes" id="UP000273778">
    <property type="component" value="Chromosome"/>
</dbReference>
<dbReference type="Proteomes" id="UP000278855">
    <property type="component" value="Unassembled WGS sequence"/>
</dbReference>
<dbReference type="InterPro" id="IPR041047">
    <property type="entry name" value="LPD1"/>
</dbReference>
<evidence type="ECO:0000313" key="4">
    <source>
        <dbReference type="Proteomes" id="UP000273778"/>
    </source>
</evidence>
<name>A0A3N4E3Z9_9GAMM</name>
<feature type="domain" description="Large polyvalent protein-associated" evidence="1">
    <location>
        <begin position="220"/>
        <end position="296"/>
    </location>
</feature>
<organism evidence="3 5">
    <name type="scientific">Shewanella psychromarinicola</name>
    <dbReference type="NCBI Taxonomy" id="2487742"/>
    <lineage>
        <taxon>Bacteria</taxon>
        <taxon>Pseudomonadati</taxon>
        <taxon>Pseudomonadota</taxon>
        <taxon>Gammaproteobacteria</taxon>
        <taxon>Alteromonadales</taxon>
        <taxon>Shewanellaceae</taxon>
        <taxon>Shewanella</taxon>
    </lineage>
</organism>
<dbReference type="EMBL" id="CP034073">
    <property type="protein sequence ID" value="AZG36152.1"/>
    <property type="molecule type" value="Genomic_DNA"/>
</dbReference>
<reference evidence="5" key="2">
    <citation type="submission" date="2018-11" db="EMBL/GenBank/DDBJ databases">
        <title>Shewanella sp. R106.</title>
        <authorList>
            <person name="Hwang Y.J."/>
            <person name="Hwang C.Y."/>
        </authorList>
    </citation>
    <scope>NUCLEOTIDE SEQUENCE [LARGE SCALE GENOMIC DNA]</scope>
    <source>
        <strain evidence="5">R106</strain>
    </source>
</reference>